<name>A0A238L633_9RHOB</name>
<organism evidence="1 2">
    <name type="scientific">Pelagimonas varians</name>
    <dbReference type="NCBI Taxonomy" id="696760"/>
    <lineage>
        <taxon>Bacteria</taxon>
        <taxon>Pseudomonadati</taxon>
        <taxon>Pseudomonadota</taxon>
        <taxon>Alphaproteobacteria</taxon>
        <taxon>Rhodobacterales</taxon>
        <taxon>Roseobacteraceae</taxon>
        <taxon>Pelagimonas</taxon>
    </lineage>
</organism>
<dbReference type="EMBL" id="FXYH01000029">
    <property type="protein sequence ID" value="SMX50271.1"/>
    <property type="molecule type" value="Genomic_DNA"/>
</dbReference>
<reference evidence="1 2" key="1">
    <citation type="submission" date="2017-05" db="EMBL/GenBank/DDBJ databases">
        <authorList>
            <person name="Song R."/>
            <person name="Chenine A.L."/>
            <person name="Ruprecht R.M."/>
        </authorList>
    </citation>
    <scope>NUCLEOTIDE SEQUENCE [LARGE SCALE GENOMIC DNA]</scope>
    <source>
        <strain evidence="1 2">CECT 8663</strain>
    </source>
</reference>
<evidence type="ECO:0000313" key="1">
    <source>
        <dbReference type="EMBL" id="SMX50271.1"/>
    </source>
</evidence>
<evidence type="ECO:0000313" key="2">
    <source>
        <dbReference type="Proteomes" id="UP000220836"/>
    </source>
</evidence>
<protein>
    <submittedName>
        <fullName evidence="1">Uncharacterized protein</fullName>
    </submittedName>
</protein>
<dbReference type="AlphaFoldDB" id="A0A238L633"/>
<accession>A0A238L633</accession>
<sequence length="56" mass="6323">MQKPECDYYAVVAGGFGAALGARGFCSSRNTGFWEGMRLSYPPKFRHCRKLRFVVC</sequence>
<dbReference type="Proteomes" id="UP000220836">
    <property type="component" value="Unassembled WGS sequence"/>
</dbReference>
<keyword evidence="2" id="KW-1185">Reference proteome</keyword>
<gene>
    <name evidence="1" type="ORF">PEV8663_04575</name>
</gene>
<proteinExistence type="predicted"/>